<organism evidence="9 10">
    <name type="scientific">Geodia barretti</name>
    <name type="common">Barrett's horny sponge</name>
    <dbReference type="NCBI Taxonomy" id="519541"/>
    <lineage>
        <taxon>Eukaryota</taxon>
        <taxon>Metazoa</taxon>
        <taxon>Porifera</taxon>
        <taxon>Demospongiae</taxon>
        <taxon>Heteroscleromorpha</taxon>
        <taxon>Tetractinellida</taxon>
        <taxon>Astrophorina</taxon>
        <taxon>Geodiidae</taxon>
        <taxon>Geodia</taxon>
    </lineage>
</organism>
<feature type="transmembrane region" description="Helical" evidence="7">
    <location>
        <begin position="108"/>
        <end position="131"/>
    </location>
</feature>
<keyword evidence="2" id="KW-0813">Transport</keyword>
<feature type="transmembrane region" description="Helical" evidence="7">
    <location>
        <begin position="9"/>
        <end position="27"/>
    </location>
</feature>
<evidence type="ECO:0000259" key="8">
    <source>
        <dbReference type="PROSITE" id="PS50928"/>
    </source>
</evidence>
<name>A0AA35RJH3_GEOBA</name>
<dbReference type="PANTHER" id="PTHR30465:SF43">
    <property type="entry name" value="OLIGOPEPTIDE ABC TRANSPORTER, PERMEASE PROTEIN"/>
    <property type="match status" value="1"/>
</dbReference>
<keyword evidence="3" id="KW-1003">Cell membrane</keyword>
<dbReference type="CDD" id="cd06261">
    <property type="entry name" value="TM_PBP2"/>
    <property type="match status" value="1"/>
</dbReference>
<evidence type="ECO:0000256" key="3">
    <source>
        <dbReference type="ARBA" id="ARBA00022475"/>
    </source>
</evidence>
<dbReference type="GO" id="GO:0005886">
    <property type="term" value="C:plasma membrane"/>
    <property type="evidence" value="ECO:0007669"/>
    <property type="project" value="UniProtKB-SubCell"/>
</dbReference>
<dbReference type="EMBL" id="CASHTH010001207">
    <property type="protein sequence ID" value="CAI8012665.1"/>
    <property type="molecule type" value="Genomic_DNA"/>
</dbReference>
<dbReference type="Pfam" id="PF00528">
    <property type="entry name" value="BPD_transp_1"/>
    <property type="match status" value="1"/>
</dbReference>
<dbReference type="AlphaFoldDB" id="A0AA35RJH3"/>
<proteinExistence type="predicted"/>
<keyword evidence="4 7" id="KW-0812">Transmembrane</keyword>
<feature type="transmembrane region" description="Helical" evidence="7">
    <location>
        <begin position="303"/>
        <end position="327"/>
    </location>
</feature>
<dbReference type="GO" id="GO:0055085">
    <property type="term" value="P:transmembrane transport"/>
    <property type="evidence" value="ECO:0007669"/>
    <property type="project" value="InterPro"/>
</dbReference>
<evidence type="ECO:0000256" key="6">
    <source>
        <dbReference type="ARBA" id="ARBA00023136"/>
    </source>
</evidence>
<evidence type="ECO:0000313" key="9">
    <source>
        <dbReference type="EMBL" id="CAI8012665.1"/>
    </source>
</evidence>
<dbReference type="InterPro" id="IPR045621">
    <property type="entry name" value="BPD_transp_1_N"/>
</dbReference>
<sequence>MAAYLARRLILALFTIWVISILTFVIIELPAGDTADAVMNNLMDTGSTGYSPEVAENLRRYLGLDQPQYVRYFKWIGNLLRGDPGFSMTPRSGPDGIRPIKAQIGDRLWITVALTGFTVLVTWTFAIPVGIYSAVRQHSVGDYVFTLAGFTGLAVPDFLLGLVLMYIGFAYFNQSVGGLFSADYQNAPWDLWKLWDLLKHLWIPAVVLGTSGTAGLIRVMRNNLLDELRKPYVVTARAKGAAAWKLILKYPVRVAINPLVSTAGYLLPSLVSGSIIVSVVLSLPTLGPILLRAIQLQDPYTAGFIILMLGTLTVIGTLVSDVLLAIVDPRIKIVGQ</sequence>
<feature type="transmembrane region" description="Helical" evidence="7">
    <location>
        <begin position="143"/>
        <end position="172"/>
    </location>
</feature>
<dbReference type="Proteomes" id="UP001174909">
    <property type="component" value="Unassembled WGS sequence"/>
</dbReference>
<dbReference type="Pfam" id="PF19300">
    <property type="entry name" value="BPD_transp_1_N"/>
    <property type="match status" value="1"/>
</dbReference>
<dbReference type="PROSITE" id="PS50928">
    <property type="entry name" value="ABC_TM1"/>
    <property type="match status" value="1"/>
</dbReference>
<dbReference type="PANTHER" id="PTHR30465">
    <property type="entry name" value="INNER MEMBRANE ABC TRANSPORTER"/>
    <property type="match status" value="1"/>
</dbReference>
<dbReference type="SUPFAM" id="SSF161098">
    <property type="entry name" value="MetI-like"/>
    <property type="match status" value="1"/>
</dbReference>
<feature type="transmembrane region" description="Helical" evidence="7">
    <location>
        <begin position="201"/>
        <end position="220"/>
    </location>
</feature>
<evidence type="ECO:0000313" key="10">
    <source>
        <dbReference type="Proteomes" id="UP001174909"/>
    </source>
</evidence>
<evidence type="ECO:0000256" key="1">
    <source>
        <dbReference type="ARBA" id="ARBA00004651"/>
    </source>
</evidence>
<evidence type="ECO:0000256" key="2">
    <source>
        <dbReference type="ARBA" id="ARBA00022448"/>
    </source>
</evidence>
<comment type="subcellular location">
    <subcellularLocation>
        <location evidence="1">Cell membrane</location>
        <topology evidence="1">Multi-pass membrane protein</topology>
    </subcellularLocation>
</comment>
<dbReference type="Gene3D" id="1.10.3720.10">
    <property type="entry name" value="MetI-like"/>
    <property type="match status" value="1"/>
</dbReference>
<reference evidence="9" key="1">
    <citation type="submission" date="2023-03" db="EMBL/GenBank/DDBJ databases">
        <authorList>
            <person name="Steffen K."/>
            <person name="Cardenas P."/>
        </authorList>
    </citation>
    <scope>NUCLEOTIDE SEQUENCE</scope>
</reference>
<evidence type="ECO:0000256" key="4">
    <source>
        <dbReference type="ARBA" id="ARBA00022692"/>
    </source>
</evidence>
<gene>
    <name evidence="9" type="ORF">GBAR_LOCUS8111</name>
</gene>
<dbReference type="InterPro" id="IPR035906">
    <property type="entry name" value="MetI-like_sf"/>
</dbReference>
<evidence type="ECO:0000256" key="7">
    <source>
        <dbReference type="SAM" id="Phobius"/>
    </source>
</evidence>
<feature type="domain" description="ABC transmembrane type-1" evidence="8">
    <location>
        <begin position="108"/>
        <end position="324"/>
    </location>
</feature>
<keyword evidence="6 7" id="KW-0472">Membrane</keyword>
<evidence type="ECO:0000256" key="5">
    <source>
        <dbReference type="ARBA" id="ARBA00022989"/>
    </source>
</evidence>
<keyword evidence="5 7" id="KW-1133">Transmembrane helix</keyword>
<dbReference type="InterPro" id="IPR000515">
    <property type="entry name" value="MetI-like"/>
</dbReference>
<feature type="transmembrane region" description="Helical" evidence="7">
    <location>
        <begin position="263"/>
        <end position="283"/>
    </location>
</feature>
<accession>A0AA35RJH3</accession>
<comment type="caution">
    <text evidence="9">The sequence shown here is derived from an EMBL/GenBank/DDBJ whole genome shotgun (WGS) entry which is preliminary data.</text>
</comment>
<keyword evidence="10" id="KW-1185">Reference proteome</keyword>
<protein>
    <submittedName>
        <fullName evidence="9">Oligopeptide transport system permease protein AppB</fullName>
    </submittedName>
</protein>